<dbReference type="KEGG" id="tli:Tlie_0574"/>
<evidence type="ECO:0000256" key="2">
    <source>
        <dbReference type="SAM" id="SignalP"/>
    </source>
</evidence>
<proteinExistence type="predicted"/>
<dbReference type="Proteomes" id="UP000005868">
    <property type="component" value="Chromosome"/>
</dbReference>
<feature type="signal peptide" evidence="2">
    <location>
        <begin position="1"/>
        <end position="25"/>
    </location>
</feature>
<evidence type="ECO:0000313" key="4">
    <source>
        <dbReference type="Proteomes" id="UP000005868"/>
    </source>
</evidence>
<feature type="chain" id="PRO_5005349896" evidence="2">
    <location>
        <begin position="26"/>
        <end position="249"/>
    </location>
</feature>
<keyword evidence="4" id="KW-1185">Reference proteome</keyword>
<accession>G7V8E7</accession>
<reference evidence="3 4" key="2">
    <citation type="journal article" date="2012" name="Stand. Genomic Sci.">
        <title>Genome sequence of the moderately thermophilic, amino-acid-degrading and sulfur-reducing bacterium Thermovirga lienii type strain (Cas60314(T)).</title>
        <authorList>
            <person name="Goker M."/>
            <person name="Saunders E."/>
            <person name="Lapidus A."/>
            <person name="Nolan M."/>
            <person name="Lucas S."/>
            <person name="Hammon N."/>
            <person name="Deshpande S."/>
            <person name="Cheng J.F."/>
            <person name="Han C."/>
            <person name="Tapia R."/>
            <person name="Goodwin L.A."/>
            <person name="Pitluck S."/>
            <person name="Liolios K."/>
            <person name="Mavromatis K."/>
            <person name="Pagani I."/>
            <person name="Ivanova N."/>
            <person name="Mikhailova N."/>
            <person name="Pati A."/>
            <person name="Chen A."/>
            <person name="Palaniappan K."/>
            <person name="Land M."/>
            <person name="Chang Y.J."/>
            <person name="Jeffries C.D."/>
            <person name="Brambilla E.M."/>
            <person name="Rohde M."/>
            <person name="Spring S."/>
            <person name="Detter J.C."/>
            <person name="Woyke T."/>
            <person name="Bristow J."/>
            <person name="Eisen J.A."/>
            <person name="Markowitz V."/>
            <person name="Hugenholtz P."/>
            <person name="Kyrpides N.C."/>
            <person name="Klenk H.P."/>
        </authorList>
    </citation>
    <scope>NUCLEOTIDE SEQUENCE [LARGE SCALE GENOMIC DNA]</scope>
    <source>
        <strain evidence="4">ATCC BAA-1197 / DSM 17291 / Cas60314</strain>
    </source>
</reference>
<dbReference type="OrthoDB" id="3911at2"/>
<dbReference type="eggNOG" id="ENOG502ZC6M">
    <property type="taxonomic scope" value="Bacteria"/>
</dbReference>
<dbReference type="AlphaFoldDB" id="G7V8E7"/>
<name>G7V8E7_THELD</name>
<organism evidence="3 4">
    <name type="scientific">Thermovirga lienii (strain ATCC BAA-1197 / DSM 17291 / Cas60314)</name>
    <dbReference type="NCBI Taxonomy" id="580340"/>
    <lineage>
        <taxon>Bacteria</taxon>
        <taxon>Thermotogati</taxon>
        <taxon>Synergistota</taxon>
        <taxon>Synergistia</taxon>
        <taxon>Synergistales</taxon>
        <taxon>Thermovirgaceae</taxon>
        <taxon>Thermovirga</taxon>
    </lineage>
</organism>
<gene>
    <name evidence="3" type="ordered locus">Tlie_0574</name>
</gene>
<feature type="coiled-coil region" evidence="1">
    <location>
        <begin position="202"/>
        <end position="246"/>
    </location>
</feature>
<dbReference type="HOGENOM" id="CLU_1123368_0_0_0"/>
<dbReference type="STRING" id="580340.Tlie_0574"/>
<reference evidence="4" key="1">
    <citation type="submission" date="2011-10" db="EMBL/GenBank/DDBJ databases">
        <title>The complete genome of chromosome of Thermovirga lienii DSM 17291.</title>
        <authorList>
            <consortium name="US DOE Joint Genome Institute (JGI-PGF)"/>
            <person name="Lucas S."/>
            <person name="Copeland A."/>
            <person name="Lapidus A."/>
            <person name="Glavina del Rio T."/>
            <person name="Dalin E."/>
            <person name="Tice H."/>
            <person name="Bruce D."/>
            <person name="Goodwin L."/>
            <person name="Pitluck S."/>
            <person name="Peters L."/>
            <person name="Mikhailova N."/>
            <person name="Saunders E."/>
            <person name="Kyrpides N."/>
            <person name="Mavromatis K."/>
            <person name="Ivanova N."/>
            <person name="Last F.I."/>
            <person name="Brettin T."/>
            <person name="Detter J.C."/>
            <person name="Han C."/>
            <person name="Larimer F."/>
            <person name="Land M."/>
            <person name="Hauser L."/>
            <person name="Markowitz V."/>
            <person name="Cheng J.-F."/>
            <person name="Hugenholtz P."/>
            <person name="Woyke T."/>
            <person name="Wu D."/>
            <person name="Spring S."/>
            <person name="Schroeder M."/>
            <person name="Brambilla E.-M."/>
            <person name="Klenk H.-P."/>
            <person name="Eisen J.A."/>
        </authorList>
    </citation>
    <scope>NUCLEOTIDE SEQUENCE [LARGE SCALE GENOMIC DNA]</scope>
    <source>
        <strain evidence="4">ATCC BAA-1197 / DSM 17291 / Cas60314</strain>
    </source>
</reference>
<evidence type="ECO:0000313" key="3">
    <source>
        <dbReference type="EMBL" id="AER66309.1"/>
    </source>
</evidence>
<dbReference type="EMBL" id="CP003096">
    <property type="protein sequence ID" value="AER66309.1"/>
    <property type="molecule type" value="Genomic_DNA"/>
</dbReference>
<sequence>MKKFFGISILSGILMLTLISAVASAAPYDEIIRKWTRQETYKDDFQAELTIKVTYYASEYIDALIQKEAEKNLWTKDEMENYQYQLLKSLSLEEYVPFYIEFDNRGPAMHMAPFNEQITLWVGKKQYKPVDYEKRFNFALTGKRGGFVYFPRYDEKGKPILEGVKTIRLVINGGISAQTIGKTIEFYWDIDKDSGGAYLAGKAAERLEADRLIKRLEKLNDQKKELQKQLDELDKEIQKIEERLKELQN</sequence>
<keyword evidence="2" id="KW-0732">Signal</keyword>
<keyword evidence="1" id="KW-0175">Coiled coil</keyword>
<evidence type="ECO:0000256" key="1">
    <source>
        <dbReference type="SAM" id="Coils"/>
    </source>
</evidence>
<protein>
    <submittedName>
        <fullName evidence="3">Uncharacterized protein</fullName>
    </submittedName>
</protein>